<dbReference type="SUPFAM" id="SSF52540">
    <property type="entry name" value="P-loop containing nucleoside triphosphate hydrolases"/>
    <property type="match status" value="1"/>
</dbReference>
<dbReference type="Pfam" id="PF08303">
    <property type="entry name" value="tRNA_lig_kinase"/>
    <property type="match status" value="1"/>
</dbReference>
<dbReference type="PANTHER" id="PTHR32004">
    <property type="entry name" value="TRNA LIGASE"/>
    <property type="match status" value="1"/>
</dbReference>
<feature type="domain" description="T4 RNA ligase 1-like N-terminal" evidence="5">
    <location>
        <begin position="65"/>
        <end position="310"/>
    </location>
</feature>
<keyword evidence="1" id="KW-0819">tRNA processing</keyword>
<gene>
    <name evidence="6" type="ORF">BDV98DRAFT_651737</name>
</gene>
<dbReference type="GO" id="GO:0005524">
    <property type="term" value="F:ATP binding"/>
    <property type="evidence" value="ECO:0007669"/>
    <property type="project" value="UniProtKB-UniRule"/>
</dbReference>
<dbReference type="GO" id="GO:0003972">
    <property type="term" value="F:RNA ligase (ATP) activity"/>
    <property type="evidence" value="ECO:0007669"/>
    <property type="project" value="UniProtKB-UniRule"/>
</dbReference>
<evidence type="ECO:0000313" key="7">
    <source>
        <dbReference type="Proteomes" id="UP000305067"/>
    </source>
</evidence>
<comment type="catalytic activity">
    <reaction evidence="1">
        <text>ATP + (ribonucleotide)n-3'-hydroxyl + 5'-phospho-(ribonucleotide)m = (ribonucleotide)n+m + AMP + diphosphate.</text>
        <dbReference type="EC" id="6.5.1.3"/>
    </reaction>
</comment>
<dbReference type="PANTHER" id="PTHR32004:SF1">
    <property type="entry name" value="TRNA LIGASE"/>
    <property type="match status" value="1"/>
</dbReference>
<dbReference type="AlphaFoldDB" id="A0A5C3Q464"/>
<evidence type="ECO:0000256" key="1">
    <source>
        <dbReference type="PIRNR" id="PIRNR019634"/>
    </source>
</evidence>
<dbReference type="InterPro" id="IPR015965">
    <property type="entry name" value="tRNA_lig_PDEase"/>
</dbReference>
<keyword evidence="7" id="KW-1185">Reference proteome</keyword>
<dbReference type="InterPro" id="IPR027417">
    <property type="entry name" value="P-loop_NTPase"/>
</dbReference>
<dbReference type="PIRSF" id="PIRSF019634">
    <property type="entry name" value="tRNA_lig_yeast"/>
    <property type="match status" value="1"/>
</dbReference>
<organism evidence="6 7">
    <name type="scientific">Pterulicium gracile</name>
    <dbReference type="NCBI Taxonomy" id="1884261"/>
    <lineage>
        <taxon>Eukaryota</taxon>
        <taxon>Fungi</taxon>
        <taxon>Dikarya</taxon>
        <taxon>Basidiomycota</taxon>
        <taxon>Agaricomycotina</taxon>
        <taxon>Agaricomycetes</taxon>
        <taxon>Agaricomycetidae</taxon>
        <taxon>Agaricales</taxon>
        <taxon>Pleurotineae</taxon>
        <taxon>Pterulaceae</taxon>
        <taxon>Pterulicium</taxon>
    </lineage>
</organism>
<protein>
    <recommendedName>
        <fullName evidence="1">tRNA ligase</fullName>
        <ecNumber evidence="1">6.5.1.3</ecNumber>
    </recommendedName>
</protein>
<dbReference type="GO" id="GO:0005634">
    <property type="term" value="C:nucleus"/>
    <property type="evidence" value="ECO:0007669"/>
    <property type="project" value="TreeGrafter"/>
</dbReference>
<dbReference type="OrthoDB" id="276239at2759"/>
<accession>A0A5C3Q464</accession>
<evidence type="ECO:0000313" key="6">
    <source>
        <dbReference type="EMBL" id="TFK96316.1"/>
    </source>
</evidence>
<dbReference type="Pfam" id="PF08302">
    <property type="entry name" value="tRNA_lig_CPD"/>
    <property type="match status" value="1"/>
</dbReference>
<dbReference type="Proteomes" id="UP000305067">
    <property type="component" value="Unassembled WGS sequence"/>
</dbReference>
<dbReference type="Pfam" id="PF09511">
    <property type="entry name" value="RNA_lig_T4_1"/>
    <property type="match status" value="1"/>
</dbReference>
<dbReference type="InterPro" id="IPR012387">
    <property type="entry name" value="Trl1_fun"/>
</dbReference>
<sequence length="809" mass="90461">MPGRNPHSQEDSELISDLHALSKKNPKLVKSVTYDAPADPSIQVSSWRMNEFKYYQIPSPFPTLARGIFTVQDEENTTKDGKQGYRIVARGYDKFFNIGEVPWTTWDALESHTEAPYTLTLKSNGCIIFIAPLTSSKLVITSKHSLGAVGDAPLSHAQAGEGWVKKYLKSKNKTEADLAKALWDENLTAVAELCDDSFEEHVLPYAPEKTGLHLHGLNVTTKTFTTLPQSRVDAFADEWGFIKTESVTLNSIQEVRDFTSRVGEEGQWKDEAVEGFVVRTHVAHPPSKDGISPYTPGTSFFFKIKFDEPYMMYRDWRELTKTLLSKGLDTSNLNKNKMKRPETQTYVSWVIKEIERDRSAFDGYTKGHGIIATRERFLEWLSSEQGQKEVAESKKTPAQEETGAVIKGKKTIIVPVAIPGCGKTAVAVALSHVFGFGHTQSDDIKQKKAAPVFVKNVASLIQEHDVVFADRNNHLQQHRTQLRGVATQHHAQLLALHWPTSVAPLTTVQRVCGDRIVSRGANHQSLLPDPDNKAHHGDVIWKFISDSQELSSAEVDGIIELNLLDDRETSIRKAVKAIAERLELEMPGEEKIQAAIKLSTVYTVSQSGGNVPKQAKESSKKKEKPPRYFAVLPEFDVQAVLKDHFASVKDGDTALWKSLLESQRLTAHPHITLVHEKSLSTESPTYLSEKELWDRCAHLANVDSPPMFSMVLEKVIWDGRVMVILVDDFRLGSSPEEDKEQKGAQFVSTLPYELRSRLHVTVGTKESSIPPIEGKNLAERWRRGEKGKSVGELDLGKVQVQGRVKGMYA</sequence>
<name>A0A5C3Q464_9AGAR</name>
<dbReference type="GO" id="GO:0006388">
    <property type="term" value="P:tRNA splicing, via endonucleolytic cleavage and ligation"/>
    <property type="evidence" value="ECO:0007669"/>
    <property type="project" value="UniProtKB-UniRule"/>
</dbReference>
<evidence type="ECO:0000259" key="4">
    <source>
        <dbReference type="Pfam" id="PF08303"/>
    </source>
</evidence>
<comment type="similarity">
    <text evidence="1">Belongs to the TRL1 family.</text>
</comment>
<dbReference type="GO" id="GO:0051730">
    <property type="term" value="F:GTP-dependent polyribonucleotide 5'-hydroxyl-kinase activity"/>
    <property type="evidence" value="ECO:0007669"/>
    <property type="project" value="InterPro"/>
</dbReference>
<dbReference type="STRING" id="1884261.A0A5C3Q464"/>
<feature type="active site" description="N6-AMP-lysine intermediate" evidence="2">
    <location>
        <position position="122"/>
    </location>
</feature>
<evidence type="ECO:0000256" key="2">
    <source>
        <dbReference type="PIRSR" id="PIRSR019634-50"/>
    </source>
</evidence>
<evidence type="ECO:0000259" key="5">
    <source>
        <dbReference type="Pfam" id="PF09511"/>
    </source>
</evidence>
<feature type="domain" description="tRNA ligase kinase" evidence="4">
    <location>
        <begin position="412"/>
        <end position="550"/>
    </location>
</feature>
<feature type="domain" description="tRNA ligase phosphodiesterase" evidence="3">
    <location>
        <begin position="584"/>
        <end position="806"/>
    </location>
</feature>
<evidence type="ECO:0000259" key="3">
    <source>
        <dbReference type="Pfam" id="PF08302"/>
    </source>
</evidence>
<proteinExistence type="inferred from homology"/>
<reference evidence="6 7" key="1">
    <citation type="journal article" date="2019" name="Nat. Ecol. Evol.">
        <title>Megaphylogeny resolves global patterns of mushroom evolution.</title>
        <authorList>
            <person name="Varga T."/>
            <person name="Krizsan K."/>
            <person name="Foldi C."/>
            <person name="Dima B."/>
            <person name="Sanchez-Garcia M."/>
            <person name="Sanchez-Ramirez S."/>
            <person name="Szollosi G.J."/>
            <person name="Szarkandi J.G."/>
            <person name="Papp V."/>
            <person name="Albert L."/>
            <person name="Andreopoulos W."/>
            <person name="Angelini C."/>
            <person name="Antonin V."/>
            <person name="Barry K.W."/>
            <person name="Bougher N.L."/>
            <person name="Buchanan P."/>
            <person name="Buyck B."/>
            <person name="Bense V."/>
            <person name="Catcheside P."/>
            <person name="Chovatia M."/>
            <person name="Cooper J."/>
            <person name="Damon W."/>
            <person name="Desjardin D."/>
            <person name="Finy P."/>
            <person name="Geml J."/>
            <person name="Haridas S."/>
            <person name="Hughes K."/>
            <person name="Justo A."/>
            <person name="Karasinski D."/>
            <person name="Kautmanova I."/>
            <person name="Kiss B."/>
            <person name="Kocsube S."/>
            <person name="Kotiranta H."/>
            <person name="LaButti K.M."/>
            <person name="Lechner B.E."/>
            <person name="Liimatainen K."/>
            <person name="Lipzen A."/>
            <person name="Lukacs Z."/>
            <person name="Mihaltcheva S."/>
            <person name="Morgado L.N."/>
            <person name="Niskanen T."/>
            <person name="Noordeloos M.E."/>
            <person name="Ohm R.A."/>
            <person name="Ortiz-Santana B."/>
            <person name="Ovrebo C."/>
            <person name="Racz N."/>
            <person name="Riley R."/>
            <person name="Savchenko A."/>
            <person name="Shiryaev A."/>
            <person name="Soop K."/>
            <person name="Spirin V."/>
            <person name="Szebenyi C."/>
            <person name="Tomsovsky M."/>
            <person name="Tulloss R.E."/>
            <person name="Uehling J."/>
            <person name="Grigoriev I.V."/>
            <person name="Vagvolgyi C."/>
            <person name="Papp T."/>
            <person name="Martin F.M."/>
            <person name="Miettinen O."/>
            <person name="Hibbett D.S."/>
            <person name="Nagy L.G."/>
        </authorList>
    </citation>
    <scope>NUCLEOTIDE SEQUENCE [LARGE SCALE GENOMIC DNA]</scope>
    <source>
        <strain evidence="6 7">CBS 309.79</strain>
    </source>
</reference>
<keyword evidence="1 6" id="KW-0436">Ligase</keyword>
<dbReference type="GO" id="GO:0008081">
    <property type="term" value="F:phosphoric diester hydrolase activity"/>
    <property type="evidence" value="ECO:0007669"/>
    <property type="project" value="InterPro"/>
</dbReference>
<dbReference type="EC" id="6.5.1.3" evidence="1"/>
<dbReference type="InterPro" id="IPR015966">
    <property type="entry name" value="tRNA_lig_kin_fungi"/>
</dbReference>
<dbReference type="InterPro" id="IPR019039">
    <property type="entry name" value="T4-Rnl1-like_N"/>
</dbReference>
<dbReference type="Gene3D" id="3.40.50.300">
    <property type="entry name" value="P-loop containing nucleotide triphosphate hydrolases"/>
    <property type="match status" value="1"/>
</dbReference>
<dbReference type="EMBL" id="ML178862">
    <property type="protein sequence ID" value="TFK96316.1"/>
    <property type="molecule type" value="Genomic_DNA"/>
</dbReference>